<comment type="caution">
    <text evidence="1">The sequence shown here is derived from an EMBL/GenBank/DDBJ whole genome shotgun (WGS) entry which is preliminary data.</text>
</comment>
<evidence type="ECO:0008006" key="3">
    <source>
        <dbReference type="Google" id="ProtNLM"/>
    </source>
</evidence>
<dbReference type="EMBL" id="JAWWNJ010000009">
    <property type="protein sequence ID" value="KAK7049009.1"/>
    <property type="molecule type" value="Genomic_DNA"/>
</dbReference>
<reference evidence="1 2" key="1">
    <citation type="journal article" date="2024" name="J Genomics">
        <title>Draft genome sequencing and assembly of Favolaschia claudopus CIRM-BRFM 2984 isolated from oak limbs.</title>
        <authorList>
            <person name="Navarro D."/>
            <person name="Drula E."/>
            <person name="Chaduli D."/>
            <person name="Cazenave R."/>
            <person name="Ahrendt S."/>
            <person name="Wang J."/>
            <person name="Lipzen A."/>
            <person name="Daum C."/>
            <person name="Barry K."/>
            <person name="Grigoriev I.V."/>
            <person name="Favel A."/>
            <person name="Rosso M.N."/>
            <person name="Martin F."/>
        </authorList>
    </citation>
    <scope>NUCLEOTIDE SEQUENCE [LARGE SCALE GENOMIC DNA]</scope>
    <source>
        <strain evidence="1 2">CIRM-BRFM 2984</strain>
    </source>
</reference>
<evidence type="ECO:0000313" key="1">
    <source>
        <dbReference type="EMBL" id="KAK7049009.1"/>
    </source>
</evidence>
<proteinExistence type="predicted"/>
<protein>
    <recommendedName>
        <fullName evidence="3">OTU domain-containing protein</fullName>
    </recommendedName>
</protein>
<gene>
    <name evidence="1" type="ORF">R3P38DRAFT_2505290</name>
</gene>
<evidence type="ECO:0000313" key="2">
    <source>
        <dbReference type="Proteomes" id="UP001362999"/>
    </source>
</evidence>
<accession>A0AAW0DC45</accession>
<name>A0AAW0DC45_9AGAR</name>
<sequence length="168" mass="18608">MNISLVRDFAQLPPVGNRPLYAPPSTDITDNGALSRNGSCLYQAFSESYLLRVVHRQTGDSPAQQAFHSLLQHASQGSLSVEEWKTLQTRCANALPLAEKNSFDNAICQYTTREEVHAVNLQEIQSINEPCARISAKHDGRASVRKVVEFGLHTLLSILLGKHSGRKR</sequence>
<keyword evidence="2" id="KW-1185">Reference proteome</keyword>
<organism evidence="1 2">
    <name type="scientific">Favolaschia claudopus</name>
    <dbReference type="NCBI Taxonomy" id="2862362"/>
    <lineage>
        <taxon>Eukaryota</taxon>
        <taxon>Fungi</taxon>
        <taxon>Dikarya</taxon>
        <taxon>Basidiomycota</taxon>
        <taxon>Agaricomycotina</taxon>
        <taxon>Agaricomycetes</taxon>
        <taxon>Agaricomycetidae</taxon>
        <taxon>Agaricales</taxon>
        <taxon>Marasmiineae</taxon>
        <taxon>Mycenaceae</taxon>
        <taxon>Favolaschia</taxon>
    </lineage>
</organism>
<dbReference type="AlphaFoldDB" id="A0AAW0DC45"/>
<dbReference type="Proteomes" id="UP001362999">
    <property type="component" value="Unassembled WGS sequence"/>
</dbReference>